<name>A0A8H6IVA6_9PEZI</name>
<comment type="caution">
    <text evidence="2">The sequence shown here is derived from an EMBL/GenBank/DDBJ whole genome shotgun (WGS) entry which is preliminary data.</text>
</comment>
<keyword evidence="3" id="KW-1185">Reference proteome</keyword>
<protein>
    <submittedName>
        <fullName evidence="2">Uncharacterized protein</fullName>
    </submittedName>
</protein>
<proteinExistence type="predicted"/>
<evidence type="ECO:0000313" key="3">
    <source>
        <dbReference type="Proteomes" id="UP000639643"/>
    </source>
</evidence>
<accession>A0A8H6IVA6</accession>
<reference evidence="2" key="1">
    <citation type="journal article" date="2020" name="Phytopathology">
        <title>Genome Sequence Resources of Colletotrichum truncatum, C. plurivorum, C. musicola, and C. sojae: Four Species Pathogenic to Soybean (Glycine max).</title>
        <authorList>
            <person name="Rogerio F."/>
            <person name="Boufleur T.R."/>
            <person name="Ciampi-Guillardi M."/>
            <person name="Sukno S.A."/>
            <person name="Thon M.R."/>
            <person name="Massola Junior N.S."/>
            <person name="Baroncelli R."/>
        </authorList>
    </citation>
    <scope>NUCLEOTIDE SEQUENCE</scope>
    <source>
        <strain evidence="2">LFN0074</strain>
    </source>
</reference>
<feature type="region of interest" description="Disordered" evidence="1">
    <location>
        <begin position="147"/>
        <end position="166"/>
    </location>
</feature>
<organism evidence="2 3">
    <name type="scientific">Colletotrichum musicola</name>
    <dbReference type="NCBI Taxonomy" id="2175873"/>
    <lineage>
        <taxon>Eukaryota</taxon>
        <taxon>Fungi</taxon>
        <taxon>Dikarya</taxon>
        <taxon>Ascomycota</taxon>
        <taxon>Pezizomycotina</taxon>
        <taxon>Sordariomycetes</taxon>
        <taxon>Hypocreomycetidae</taxon>
        <taxon>Glomerellales</taxon>
        <taxon>Glomerellaceae</taxon>
        <taxon>Colletotrichum</taxon>
        <taxon>Colletotrichum orchidearum species complex</taxon>
    </lineage>
</organism>
<gene>
    <name evidence="2" type="ORF">CMUS01_15690</name>
</gene>
<evidence type="ECO:0000256" key="1">
    <source>
        <dbReference type="SAM" id="MobiDB-lite"/>
    </source>
</evidence>
<dbReference type="EMBL" id="WIGM01001393">
    <property type="protein sequence ID" value="KAF6798813.1"/>
    <property type="molecule type" value="Genomic_DNA"/>
</dbReference>
<evidence type="ECO:0000313" key="2">
    <source>
        <dbReference type="EMBL" id="KAF6798813.1"/>
    </source>
</evidence>
<sequence>MPQYDANKAINDQDPSLLGLVRFKIVTGELFRNDTIAEFKSIWGDEIDEIPRVCDADVSSHVALVSHNENLNLKAIACCLLCKIFIVYCEAFLVDEKDARVDLGAWSFGYRADHPHACAESACCTYCERNVVSEGVKEPRRLLSTASDAGTEYYSRPRQPRARRGP</sequence>
<dbReference type="AlphaFoldDB" id="A0A8H6IVA6"/>
<dbReference type="Proteomes" id="UP000639643">
    <property type="component" value="Unassembled WGS sequence"/>
</dbReference>